<sequence length="69" mass="7900">MSRIPVRPFLIAKDEEGNFRLTVRETRYNSQGYPIVTSHLQDEHFKTATAARNHAKEHFAAEAGQFALK</sequence>
<comment type="caution">
    <text evidence="1">The sequence shown here is derived from an EMBL/GenBank/DDBJ whole genome shotgun (WGS) entry which is preliminary data.</text>
</comment>
<keyword evidence="2" id="KW-1185">Reference proteome</keyword>
<dbReference type="EMBL" id="QFFF01000001">
    <property type="protein sequence ID" value="PWG02637.1"/>
    <property type="molecule type" value="Genomic_DNA"/>
</dbReference>
<organism evidence="1 2">
    <name type="scientific">Allosphingosinicella humi</name>
    <dbReference type="NCBI Taxonomy" id="2068657"/>
    <lineage>
        <taxon>Bacteria</taxon>
        <taxon>Pseudomonadati</taxon>
        <taxon>Pseudomonadota</taxon>
        <taxon>Alphaproteobacteria</taxon>
        <taxon>Sphingomonadales</taxon>
        <taxon>Sphingomonadaceae</taxon>
        <taxon>Allosphingosinicella</taxon>
    </lineage>
</organism>
<proteinExistence type="predicted"/>
<dbReference type="RefSeq" id="WP_109270777.1">
    <property type="nucleotide sequence ID" value="NZ_QFFF01000001.1"/>
</dbReference>
<dbReference type="AlphaFoldDB" id="A0A2U2J2T0"/>
<protein>
    <submittedName>
        <fullName evidence="1">Uncharacterized protein</fullName>
    </submittedName>
</protein>
<name>A0A2U2J2T0_9SPHN</name>
<dbReference type="OrthoDB" id="7508498at2"/>
<gene>
    <name evidence="1" type="ORF">DF286_06990</name>
</gene>
<evidence type="ECO:0000313" key="1">
    <source>
        <dbReference type="EMBL" id="PWG02637.1"/>
    </source>
</evidence>
<reference evidence="1 2" key="1">
    <citation type="submission" date="2018-05" db="EMBL/GenBank/DDBJ databases">
        <title>Genome of Sphingosinicella humi QZX222.</title>
        <authorList>
            <person name="Qiao Z."/>
            <person name="Wang G."/>
        </authorList>
    </citation>
    <scope>NUCLEOTIDE SEQUENCE [LARGE SCALE GENOMIC DNA]</scope>
    <source>
        <strain evidence="1 2">QZX222</strain>
    </source>
</reference>
<accession>A0A2U2J2T0</accession>
<dbReference type="Proteomes" id="UP000245916">
    <property type="component" value="Unassembled WGS sequence"/>
</dbReference>
<evidence type="ECO:0000313" key="2">
    <source>
        <dbReference type="Proteomes" id="UP000245916"/>
    </source>
</evidence>